<evidence type="ECO:0000313" key="13">
    <source>
        <dbReference type="EMBL" id="NVK77942.1"/>
    </source>
</evidence>
<proteinExistence type="inferred from homology"/>
<dbReference type="PRINTS" id="PR00861">
    <property type="entry name" value="ALYTICPTASE"/>
</dbReference>
<evidence type="ECO:0000256" key="5">
    <source>
        <dbReference type="ARBA" id="ARBA00022825"/>
    </source>
</evidence>
<feature type="active site" description="Charge relay system" evidence="8">
    <location>
        <position position="345"/>
    </location>
</feature>
<feature type="compositionally biased region" description="Basic and acidic residues" evidence="10">
    <location>
        <begin position="28"/>
        <end position="37"/>
    </location>
</feature>
<dbReference type="Gene3D" id="2.40.10.10">
    <property type="entry name" value="Trypsin-like serine proteases"/>
    <property type="match status" value="2"/>
</dbReference>
<feature type="domain" description="Peptidase S1" evidence="11">
    <location>
        <begin position="228"/>
        <end position="379"/>
    </location>
</feature>
<dbReference type="GO" id="GO:0004252">
    <property type="term" value="F:serine-type endopeptidase activity"/>
    <property type="evidence" value="ECO:0007669"/>
    <property type="project" value="InterPro"/>
</dbReference>
<evidence type="ECO:0000256" key="8">
    <source>
        <dbReference type="PIRSR" id="PIRSR001134-1"/>
    </source>
</evidence>
<sequence>MDATHFGRFSGRHVLRARRPRRAHPPHRRPELKDSRIPRRRTALAVAGAVALATASSLTFQTAHAAPASGTAAMSAARAAQVGQQLAAGLGSGTAGSYYDAAAGTLVVDVTDASAAATVRAAGAQARYVRYSAAQLASARRTLEQQAAVPGTAWSVDPRTNKVVVKADSTVKGAELAQLNKVVAQLGDRAALKRTSGTFRPLLAGGDAIWGSGVRCSLGFNVTKGGQPYFLTAGHCGNASATWSDSQGGAQAGSTEQSVFPGNDYALVAYTSGVDHPSAVDLYNGSQQSISRAADATVGENVQRSGSTTQVHGGQVTGLNATVNYAEGTVNGLIDTSVCAEPGDSGGALFDNDSALGLTSGGSGDCTSGGETFFQPVPAALSATGASLP</sequence>
<feature type="disulfide bond" evidence="9">
    <location>
        <begin position="339"/>
        <end position="366"/>
    </location>
</feature>
<keyword evidence="5" id="KW-0720">Serine protease</keyword>
<comment type="caution">
    <text evidence="13">The sequence shown here is derived from an EMBL/GenBank/DDBJ whole genome shotgun (WGS) entry which is preliminary data.</text>
</comment>
<keyword evidence="14" id="KW-1185">Reference proteome</keyword>
<feature type="region of interest" description="Disordered" evidence="10">
    <location>
        <begin position="1"/>
        <end position="39"/>
    </location>
</feature>
<evidence type="ECO:0000313" key="14">
    <source>
        <dbReference type="Proteomes" id="UP000587462"/>
    </source>
</evidence>
<dbReference type="InterPro" id="IPR035070">
    <property type="entry name" value="Streptogrisin_prodomain"/>
</dbReference>
<feature type="disulfide bond" evidence="9">
    <location>
        <begin position="216"/>
        <end position="236"/>
    </location>
</feature>
<evidence type="ECO:0000256" key="7">
    <source>
        <dbReference type="ARBA" id="ARBA00023157"/>
    </source>
</evidence>
<dbReference type="GO" id="GO:0005576">
    <property type="term" value="C:extracellular region"/>
    <property type="evidence" value="ECO:0007669"/>
    <property type="project" value="InterPro"/>
</dbReference>
<dbReference type="InterPro" id="IPR004236">
    <property type="entry name" value="Pept_S1_alpha_lytic"/>
</dbReference>
<evidence type="ECO:0000256" key="9">
    <source>
        <dbReference type="PIRSR" id="PIRSR001134-2"/>
    </source>
</evidence>
<dbReference type="GO" id="GO:0006508">
    <property type="term" value="P:proteolysis"/>
    <property type="evidence" value="ECO:0007669"/>
    <property type="project" value="UniProtKB-KW"/>
</dbReference>
<organism evidence="13 14">
    <name type="scientific">Streptomyces morookaense</name>
    <name type="common">Streptoverticillium morookaense</name>
    <dbReference type="NCBI Taxonomy" id="1970"/>
    <lineage>
        <taxon>Bacteria</taxon>
        <taxon>Bacillati</taxon>
        <taxon>Actinomycetota</taxon>
        <taxon>Actinomycetes</taxon>
        <taxon>Kitasatosporales</taxon>
        <taxon>Streptomycetaceae</taxon>
        <taxon>Streptomyces</taxon>
    </lineage>
</organism>
<protein>
    <submittedName>
        <fullName evidence="13">S1 family peptidase</fullName>
    </submittedName>
</protein>
<dbReference type="PIRSF" id="PIRSF001134">
    <property type="entry name" value="Streptogrisin"/>
    <property type="match status" value="1"/>
</dbReference>
<dbReference type="InterPro" id="IPR001316">
    <property type="entry name" value="Pept_S1A_streptogrisin"/>
</dbReference>
<keyword evidence="6" id="KW-0865">Zymogen</keyword>
<dbReference type="Gene3D" id="3.30.300.50">
    <property type="match status" value="2"/>
</dbReference>
<feature type="active site" description="Charge relay system" evidence="8">
    <location>
        <position position="235"/>
    </location>
</feature>
<dbReference type="InterPro" id="IPR001254">
    <property type="entry name" value="Trypsin_dom"/>
</dbReference>
<dbReference type="Pfam" id="PF00089">
    <property type="entry name" value="Trypsin"/>
    <property type="match status" value="1"/>
</dbReference>
<evidence type="ECO:0000259" key="11">
    <source>
        <dbReference type="Pfam" id="PF00089"/>
    </source>
</evidence>
<feature type="compositionally biased region" description="Basic residues" evidence="10">
    <location>
        <begin position="10"/>
        <end position="27"/>
    </location>
</feature>
<keyword evidence="3" id="KW-0732">Signal</keyword>
<evidence type="ECO:0000256" key="4">
    <source>
        <dbReference type="ARBA" id="ARBA00022801"/>
    </source>
</evidence>
<dbReference type="Proteomes" id="UP000587462">
    <property type="component" value="Unassembled WGS sequence"/>
</dbReference>
<dbReference type="AlphaFoldDB" id="A0A7Y7E779"/>
<keyword evidence="4" id="KW-0378">Hydrolase</keyword>
<dbReference type="RefSeq" id="WP_171079706.1">
    <property type="nucleotide sequence ID" value="NZ_BNBU01000003.1"/>
</dbReference>
<feature type="active site" description="Charge relay system" evidence="8">
    <location>
        <position position="264"/>
    </location>
</feature>
<gene>
    <name evidence="13" type="ORF">HG542_09710</name>
</gene>
<evidence type="ECO:0000259" key="12">
    <source>
        <dbReference type="Pfam" id="PF02983"/>
    </source>
</evidence>
<accession>A0A7Y7E779</accession>
<keyword evidence="2" id="KW-0645">Protease</keyword>
<dbReference type="Pfam" id="PF02983">
    <property type="entry name" value="Pro_Al_protease"/>
    <property type="match status" value="1"/>
</dbReference>
<name>A0A7Y7E779_STRMO</name>
<evidence type="ECO:0000256" key="2">
    <source>
        <dbReference type="ARBA" id="ARBA00022670"/>
    </source>
</evidence>
<evidence type="ECO:0000256" key="1">
    <source>
        <dbReference type="ARBA" id="ARBA00007664"/>
    </source>
</evidence>
<keyword evidence="7 9" id="KW-1015">Disulfide bond</keyword>
<evidence type="ECO:0000256" key="3">
    <source>
        <dbReference type="ARBA" id="ARBA00022729"/>
    </source>
</evidence>
<reference evidence="13 14" key="1">
    <citation type="submission" date="2020-04" db="EMBL/GenBank/DDBJ databases">
        <title>Draft Genome Sequence of Streptomyces morookaense DSM 40503, an 8-azaguanine-producing strain.</title>
        <authorList>
            <person name="Qi J."/>
            <person name="Gao J.-M."/>
        </authorList>
    </citation>
    <scope>NUCLEOTIDE SEQUENCE [LARGE SCALE GENOMIC DNA]</scope>
    <source>
        <strain evidence="13 14">DSM 40503</strain>
    </source>
</reference>
<dbReference type="InterPro" id="IPR043504">
    <property type="entry name" value="Peptidase_S1_PA_chymotrypsin"/>
</dbReference>
<feature type="domain" description="Peptidase S1A alpha-lytic prodomain" evidence="12">
    <location>
        <begin position="131"/>
        <end position="185"/>
    </location>
</feature>
<evidence type="ECO:0000256" key="6">
    <source>
        <dbReference type="ARBA" id="ARBA00023145"/>
    </source>
</evidence>
<comment type="similarity">
    <text evidence="1">Belongs to the peptidase S1 family.</text>
</comment>
<dbReference type="SUPFAM" id="SSF50494">
    <property type="entry name" value="Trypsin-like serine proteases"/>
    <property type="match status" value="1"/>
</dbReference>
<dbReference type="CDD" id="cd21112">
    <property type="entry name" value="alphaLP-like"/>
    <property type="match status" value="1"/>
</dbReference>
<evidence type="ECO:0000256" key="10">
    <source>
        <dbReference type="SAM" id="MobiDB-lite"/>
    </source>
</evidence>
<dbReference type="InterPro" id="IPR009003">
    <property type="entry name" value="Peptidase_S1_PA"/>
</dbReference>
<dbReference type="EMBL" id="JABBXF010000016">
    <property type="protein sequence ID" value="NVK77942.1"/>
    <property type="molecule type" value="Genomic_DNA"/>
</dbReference>